<name>A0A6M3M0U5_9ZZZZ</name>
<evidence type="ECO:0000313" key="1">
    <source>
        <dbReference type="EMBL" id="QJA98691.1"/>
    </source>
</evidence>
<reference evidence="1" key="1">
    <citation type="submission" date="2020-03" db="EMBL/GenBank/DDBJ databases">
        <title>The deep terrestrial virosphere.</title>
        <authorList>
            <person name="Holmfeldt K."/>
            <person name="Nilsson E."/>
            <person name="Simone D."/>
            <person name="Lopez-Fernandez M."/>
            <person name="Wu X."/>
            <person name="de Brujin I."/>
            <person name="Lundin D."/>
            <person name="Andersson A."/>
            <person name="Bertilsson S."/>
            <person name="Dopson M."/>
        </authorList>
    </citation>
    <scope>NUCLEOTIDE SEQUENCE</scope>
    <source>
        <strain evidence="1">MM171A01633</strain>
    </source>
</reference>
<dbReference type="EMBL" id="MT143601">
    <property type="protein sequence ID" value="QJA98691.1"/>
    <property type="molecule type" value="Genomic_DNA"/>
</dbReference>
<protein>
    <submittedName>
        <fullName evidence="1">Uncharacterized protein</fullName>
    </submittedName>
</protein>
<accession>A0A6M3M0U5</accession>
<dbReference type="AlphaFoldDB" id="A0A6M3M0U5"/>
<gene>
    <name evidence="1" type="ORF">MM171A01633_0004</name>
</gene>
<sequence length="102" mass="12090">MATEECDKLNAKQQEWNVIYPFIEWLHENRMCIGVWRDPDAPYRNDYTGETGTIKELADHLLVHPYPYGQTIENLLYKYFNVDPAKLEQERRQLLEGLSEVS</sequence>
<organism evidence="1">
    <name type="scientific">viral metagenome</name>
    <dbReference type="NCBI Taxonomy" id="1070528"/>
    <lineage>
        <taxon>unclassified sequences</taxon>
        <taxon>metagenomes</taxon>
        <taxon>organismal metagenomes</taxon>
    </lineage>
</organism>
<proteinExistence type="predicted"/>